<proteinExistence type="predicted"/>
<dbReference type="CDD" id="cd13528">
    <property type="entry name" value="PBP2_osmoprotectants"/>
    <property type="match status" value="1"/>
</dbReference>
<accession>A0A850EFQ1</accession>
<name>A0A850EFQ1_9BACL</name>
<dbReference type="Proteomes" id="UP000564806">
    <property type="component" value="Unassembled WGS sequence"/>
</dbReference>
<dbReference type="AlphaFoldDB" id="A0A850EFQ1"/>
<dbReference type="Gene3D" id="3.40.190.10">
    <property type="entry name" value="Periplasmic binding protein-like II"/>
    <property type="match status" value="1"/>
</dbReference>
<dbReference type="GO" id="GO:0022857">
    <property type="term" value="F:transmembrane transporter activity"/>
    <property type="evidence" value="ECO:0007669"/>
    <property type="project" value="InterPro"/>
</dbReference>
<reference evidence="2" key="1">
    <citation type="submission" date="2020-06" db="EMBL/GenBank/DDBJ databases">
        <title>Paenibacillus sp. nov., isolated from soil.</title>
        <authorList>
            <person name="Seo Y.L."/>
        </authorList>
    </citation>
    <scope>NUCLEOTIDE SEQUENCE [LARGE SCALE GENOMIC DNA]</scope>
    <source>
        <strain evidence="2">JW14</strain>
    </source>
</reference>
<sequence length="311" mass="35171">MQTSQRSFVQKLKKRTFKQVSILLLAIIVLVIAGCSNAKPSKIVIATKGNTESNVMQQLLKLIVTENTSIDVETVKLDNNILWEAIKKGDVDAYVEYTGTALMNILKQEPERDPEKVYNKVKTMLNEQENLTMLDPLGFDSTYAFAIRKEVADKYGITNLTQLAEHSNELIFAADPMIEKSNRPDGYRLVKEAYGFNFKQLLGISSPPLQLEALKSKEADVMITLATKGIFEVNNLVPLEDDKHIFIPYYAAPLVRNETLEAHPELKEVLNKLSNKVSLQAIREMNRQVDAEQKEPEDVAKAWLKQEGFLK</sequence>
<dbReference type="GO" id="GO:0043190">
    <property type="term" value="C:ATP-binding cassette (ABC) transporter complex"/>
    <property type="evidence" value="ECO:0007669"/>
    <property type="project" value="InterPro"/>
</dbReference>
<protein>
    <submittedName>
        <fullName evidence="2">Glycine/betaine ABC transporter substrate-binding protein</fullName>
    </submittedName>
</protein>
<organism evidence="2 3">
    <name type="scientific">Paenibacillus agri</name>
    <dbReference type="NCBI Taxonomy" id="2744309"/>
    <lineage>
        <taxon>Bacteria</taxon>
        <taxon>Bacillati</taxon>
        <taxon>Bacillota</taxon>
        <taxon>Bacilli</taxon>
        <taxon>Bacillales</taxon>
        <taxon>Paenibacillaceae</taxon>
        <taxon>Paenibacillus</taxon>
    </lineage>
</organism>
<evidence type="ECO:0000313" key="3">
    <source>
        <dbReference type="Proteomes" id="UP000564806"/>
    </source>
</evidence>
<dbReference type="RefSeq" id="WP_175370590.1">
    <property type="nucleotide sequence ID" value="NZ_JABWCS010000195.1"/>
</dbReference>
<comment type="caution">
    <text evidence="2">The sequence shown here is derived from an EMBL/GenBank/DDBJ whole genome shotgun (WGS) entry which is preliminary data.</text>
</comment>
<dbReference type="SUPFAM" id="SSF53850">
    <property type="entry name" value="Periplasmic binding protein-like II"/>
    <property type="match status" value="1"/>
</dbReference>
<keyword evidence="3" id="KW-1185">Reference proteome</keyword>
<evidence type="ECO:0000313" key="2">
    <source>
        <dbReference type="EMBL" id="NUU59975.1"/>
    </source>
</evidence>
<dbReference type="InterPro" id="IPR007210">
    <property type="entry name" value="ABC_Gly_betaine_transp_sub-bd"/>
</dbReference>
<dbReference type="Gene3D" id="3.40.190.120">
    <property type="entry name" value="Osmoprotection protein (prox), domain 2"/>
    <property type="match status" value="1"/>
</dbReference>
<feature type="domain" description="ABC-type glycine betaine transport system substrate-binding" evidence="1">
    <location>
        <begin position="42"/>
        <end position="306"/>
    </location>
</feature>
<dbReference type="EMBL" id="JABWCS010000195">
    <property type="protein sequence ID" value="NUU59975.1"/>
    <property type="molecule type" value="Genomic_DNA"/>
</dbReference>
<dbReference type="PROSITE" id="PS51257">
    <property type="entry name" value="PROKAR_LIPOPROTEIN"/>
    <property type="match status" value="1"/>
</dbReference>
<evidence type="ECO:0000259" key="1">
    <source>
        <dbReference type="Pfam" id="PF04069"/>
    </source>
</evidence>
<gene>
    <name evidence="2" type="ORF">HPT30_06380</name>
</gene>
<dbReference type="Pfam" id="PF04069">
    <property type="entry name" value="OpuAC"/>
    <property type="match status" value="1"/>
</dbReference>